<dbReference type="OrthoDB" id="9768836at2"/>
<evidence type="ECO:0000313" key="4">
    <source>
        <dbReference type="Proteomes" id="UP000198539"/>
    </source>
</evidence>
<dbReference type="PANTHER" id="PTHR43377:SF2">
    <property type="entry name" value="BINDING ROSSMANN FOLD OXIDOREDUCTASE, PUTATIVE (AFU_ORTHOLOGUE AFUA_4G00560)-RELATED"/>
    <property type="match status" value="1"/>
</dbReference>
<dbReference type="InterPro" id="IPR036291">
    <property type="entry name" value="NAD(P)-bd_dom_sf"/>
</dbReference>
<reference evidence="3 4" key="1">
    <citation type="submission" date="2016-10" db="EMBL/GenBank/DDBJ databases">
        <authorList>
            <person name="de Groot N.N."/>
        </authorList>
    </citation>
    <scope>NUCLEOTIDE SEQUENCE [LARGE SCALE GENOMIC DNA]</scope>
    <source>
        <strain evidence="3 4">CGMCC 1.8894</strain>
    </source>
</reference>
<protein>
    <submittedName>
        <fullName evidence="3">Oxidoreductase family, C-terminal alpha/beta domain</fullName>
    </submittedName>
</protein>
<organism evidence="3 4">
    <name type="scientific">Roseicitreum antarcticum</name>
    <dbReference type="NCBI Taxonomy" id="564137"/>
    <lineage>
        <taxon>Bacteria</taxon>
        <taxon>Pseudomonadati</taxon>
        <taxon>Pseudomonadota</taxon>
        <taxon>Alphaproteobacteria</taxon>
        <taxon>Rhodobacterales</taxon>
        <taxon>Paracoccaceae</taxon>
        <taxon>Roseicitreum</taxon>
    </lineage>
</organism>
<dbReference type="InterPro" id="IPR004104">
    <property type="entry name" value="Gfo/Idh/MocA-like_OxRdtase_C"/>
</dbReference>
<dbReference type="RefSeq" id="WP_092889032.1">
    <property type="nucleotide sequence ID" value="NZ_CP061502.1"/>
</dbReference>
<dbReference type="SUPFAM" id="SSF51735">
    <property type="entry name" value="NAD(P)-binding Rossmann-fold domains"/>
    <property type="match status" value="1"/>
</dbReference>
<dbReference type="PANTHER" id="PTHR43377">
    <property type="entry name" value="BILIVERDIN REDUCTASE A"/>
    <property type="match status" value="1"/>
</dbReference>
<dbReference type="Gene3D" id="3.40.50.720">
    <property type="entry name" value="NAD(P)-binding Rossmann-like Domain"/>
    <property type="match status" value="1"/>
</dbReference>
<proteinExistence type="predicted"/>
<evidence type="ECO:0000259" key="2">
    <source>
        <dbReference type="Pfam" id="PF02894"/>
    </source>
</evidence>
<dbReference type="Gene3D" id="3.30.360.10">
    <property type="entry name" value="Dihydrodipicolinate Reductase, domain 2"/>
    <property type="match status" value="1"/>
</dbReference>
<dbReference type="InterPro" id="IPR000683">
    <property type="entry name" value="Gfo/Idh/MocA-like_OxRdtase_N"/>
</dbReference>
<gene>
    <name evidence="3" type="ORF">SAMN04488238_105290</name>
</gene>
<dbReference type="EMBL" id="FNOM01000005">
    <property type="protein sequence ID" value="SDX13814.1"/>
    <property type="molecule type" value="Genomic_DNA"/>
</dbReference>
<dbReference type="SUPFAM" id="SSF55347">
    <property type="entry name" value="Glyceraldehyde-3-phosphate dehydrogenase-like, C-terminal domain"/>
    <property type="match status" value="1"/>
</dbReference>
<keyword evidence="4" id="KW-1185">Reference proteome</keyword>
<dbReference type="AlphaFoldDB" id="A0A1H2ZAE2"/>
<name>A0A1H2ZAE2_9RHOB</name>
<dbReference type="GO" id="GO:0000166">
    <property type="term" value="F:nucleotide binding"/>
    <property type="evidence" value="ECO:0007669"/>
    <property type="project" value="InterPro"/>
</dbReference>
<evidence type="ECO:0000313" key="3">
    <source>
        <dbReference type="EMBL" id="SDX13814.1"/>
    </source>
</evidence>
<dbReference type="Proteomes" id="UP000198539">
    <property type="component" value="Unassembled WGS sequence"/>
</dbReference>
<dbReference type="STRING" id="564137.SAMN04488238_105290"/>
<sequence length="424" mass="45971">MRFVIVGCGSRHEMFVKALTVDYAGRHQLVGLCDLNPVRLHLSQALAAQAGVTVPGYDMVAFGQMLTDQRPDAVIVTTPDHLHARYIIDSLEAGCDVICEKPLTVDLPSLQAISAAQARTGRRVTVTFNYRYAPARSQLHELLDAGVIGTVTAVTFRWRLDRVHGADYFRRWHRQKANSGGLQVHKCTHHFDLLNWWLDTTPNDVAASGQRAFYTPQTAERLGLSGHSTRCATCPVAQKCDFRLDLDTTPRLKAMYRAAEGADGYFRDLCIWDPAIGIEDTIQAHIRYASGVSANYSLTAYAPQEGFDVTFIGTEGELSHSHDEVHGIFGGTRPKGLREAMRTTLHRSGHAPEAIAIPEGGGDHGGADPVMLGYLLAPETMPAHAHLAAPDHMAGCWSVGTGLAVGAAIASGQVVSVRDMVASV</sequence>
<feature type="domain" description="Gfo/Idh/MocA-like oxidoreductase N-terminal" evidence="1">
    <location>
        <begin position="1"/>
        <end position="128"/>
    </location>
</feature>
<dbReference type="Pfam" id="PF01408">
    <property type="entry name" value="GFO_IDH_MocA"/>
    <property type="match status" value="1"/>
</dbReference>
<feature type="domain" description="Gfo/Idh/MocA-like oxidoreductase C-terminal" evidence="2">
    <location>
        <begin position="141"/>
        <end position="335"/>
    </location>
</feature>
<dbReference type="InterPro" id="IPR051450">
    <property type="entry name" value="Gfo/Idh/MocA_Oxidoreductases"/>
</dbReference>
<dbReference type="Pfam" id="PF02894">
    <property type="entry name" value="GFO_IDH_MocA_C"/>
    <property type="match status" value="1"/>
</dbReference>
<accession>A0A1H2ZAE2</accession>
<evidence type="ECO:0000259" key="1">
    <source>
        <dbReference type="Pfam" id="PF01408"/>
    </source>
</evidence>